<dbReference type="PANTHER" id="PTHR44086:SF10">
    <property type="entry name" value="THIOSULFATE SULFURTRANSFERASE_RHODANESE-LIKE DOMAIN-CONTAINING PROTEIN 3"/>
    <property type="match status" value="1"/>
</dbReference>
<dbReference type="GO" id="GO:0004792">
    <property type="term" value="F:thiosulfate-cyanide sulfurtransferase activity"/>
    <property type="evidence" value="ECO:0007669"/>
    <property type="project" value="TreeGrafter"/>
</dbReference>
<gene>
    <name evidence="2" type="ORF">AKO1_008730</name>
</gene>
<dbReference type="PANTHER" id="PTHR44086">
    <property type="entry name" value="THIOSULFATE SULFURTRANSFERASE RDL2, MITOCHONDRIAL-RELATED"/>
    <property type="match status" value="1"/>
</dbReference>
<reference evidence="2 3" key="1">
    <citation type="submission" date="2024-03" db="EMBL/GenBank/DDBJ databases">
        <title>The Acrasis kona genome and developmental transcriptomes reveal deep origins of eukaryotic multicellular pathways.</title>
        <authorList>
            <person name="Sheikh S."/>
            <person name="Fu C.-J."/>
            <person name="Brown M.W."/>
            <person name="Baldauf S.L."/>
        </authorList>
    </citation>
    <scope>NUCLEOTIDE SEQUENCE [LARGE SCALE GENOMIC DNA]</scope>
    <source>
        <strain evidence="2 3">ATCC MYA-3509</strain>
    </source>
</reference>
<dbReference type="InterPro" id="IPR001763">
    <property type="entry name" value="Rhodanese-like_dom"/>
</dbReference>
<comment type="caution">
    <text evidence="2">The sequence shown here is derived from an EMBL/GenBank/DDBJ whole genome shotgun (WGS) entry which is preliminary data.</text>
</comment>
<name>A0AAW2ZD04_9EUKA</name>
<dbReference type="Gene3D" id="3.40.250.10">
    <property type="entry name" value="Rhodanese-like domain"/>
    <property type="match status" value="1"/>
</dbReference>
<feature type="domain" description="Rhodanese" evidence="1">
    <location>
        <begin position="64"/>
        <end position="161"/>
    </location>
</feature>
<keyword evidence="3" id="KW-1185">Reference proteome</keyword>
<dbReference type="AlphaFoldDB" id="A0AAW2ZD04"/>
<protein>
    <submittedName>
        <fullName evidence="2">Thiosulfate sulfurtransferase, mitochondrial</fullName>
    </submittedName>
</protein>
<dbReference type="Proteomes" id="UP001431209">
    <property type="component" value="Unassembled WGS sequence"/>
</dbReference>
<dbReference type="GO" id="GO:0005739">
    <property type="term" value="C:mitochondrion"/>
    <property type="evidence" value="ECO:0007669"/>
    <property type="project" value="TreeGrafter"/>
</dbReference>
<dbReference type="SMART" id="SM00450">
    <property type="entry name" value="RHOD"/>
    <property type="match status" value="1"/>
</dbReference>
<dbReference type="PROSITE" id="PS50206">
    <property type="entry name" value="RHODANESE_3"/>
    <property type="match status" value="1"/>
</dbReference>
<dbReference type="Pfam" id="PF00581">
    <property type="entry name" value="Rhodanese"/>
    <property type="match status" value="1"/>
</dbReference>
<accession>A0AAW2ZD04</accession>
<evidence type="ECO:0000259" key="1">
    <source>
        <dbReference type="PROSITE" id="PS50206"/>
    </source>
</evidence>
<dbReference type="SUPFAM" id="SSF52821">
    <property type="entry name" value="Rhodanese/Cell cycle control phosphatase"/>
    <property type="match status" value="1"/>
</dbReference>
<organism evidence="2 3">
    <name type="scientific">Acrasis kona</name>
    <dbReference type="NCBI Taxonomy" id="1008807"/>
    <lineage>
        <taxon>Eukaryota</taxon>
        <taxon>Discoba</taxon>
        <taxon>Heterolobosea</taxon>
        <taxon>Tetramitia</taxon>
        <taxon>Eutetramitia</taxon>
        <taxon>Acrasidae</taxon>
        <taxon>Acrasis</taxon>
    </lineage>
</organism>
<sequence>MRRSINLTKGFLLNNFSVQLLRTNKPFIPVLHNSTQTVFRRYSEIAKEAMDVDKYDVQNLINNPKEKYLLLDVRTKPEAESKELPFIPTAVNFPYLAIGFGYKPDQFKDAFGFDIPEKDDLIVVYCRSGVRSEMAAGILRSKGWTNVKNYKGSALDWHKQE</sequence>
<dbReference type="EMBL" id="JAOPGA020001361">
    <property type="protein sequence ID" value="KAL0487683.1"/>
    <property type="molecule type" value="Genomic_DNA"/>
</dbReference>
<proteinExistence type="predicted"/>
<evidence type="ECO:0000313" key="2">
    <source>
        <dbReference type="EMBL" id="KAL0487683.1"/>
    </source>
</evidence>
<evidence type="ECO:0000313" key="3">
    <source>
        <dbReference type="Proteomes" id="UP001431209"/>
    </source>
</evidence>
<dbReference type="InterPro" id="IPR036873">
    <property type="entry name" value="Rhodanese-like_dom_sf"/>
</dbReference>